<evidence type="ECO:0000256" key="1">
    <source>
        <dbReference type="ARBA" id="ARBA00037961"/>
    </source>
</evidence>
<dbReference type="SUPFAM" id="SSF53639">
    <property type="entry name" value="AraD/HMP-PK domain-like"/>
    <property type="match status" value="1"/>
</dbReference>
<dbReference type="Pfam" id="PF00596">
    <property type="entry name" value="Aldolase_II"/>
    <property type="match status" value="1"/>
</dbReference>
<reference evidence="3 4" key="1">
    <citation type="submission" date="2019-11" db="EMBL/GenBank/DDBJ databases">
        <title>Phenotypic characterization of an OXA-22 and OXA-60 co-producing Ralstonia pickettii clinical strain.</title>
        <authorList>
            <person name="He F."/>
        </authorList>
    </citation>
    <scope>NUCLEOTIDE SEQUENCE [LARGE SCALE GENOMIC DNA]</scope>
    <source>
        <strain evidence="3 4">PSLESD1</strain>
    </source>
</reference>
<evidence type="ECO:0000313" key="3">
    <source>
        <dbReference type="EMBL" id="MRT00462.1"/>
    </source>
</evidence>
<protein>
    <submittedName>
        <fullName evidence="3">Class II aldolase/adducin family protein</fullName>
    </submittedName>
</protein>
<dbReference type="Proteomes" id="UP000441032">
    <property type="component" value="Unassembled WGS sequence"/>
</dbReference>
<dbReference type="InterPro" id="IPR036409">
    <property type="entry name" value="Aldolase_II/adducin_N_sf"/>
</dbReference>
<dbReference type="PANTHER" id="PTHR10672">
    <property type="entry name" value="ADDUCIN"/>
    <property type="match status" value="1"/>
</dbReference>
<dbReference type="NCBIfam" id="NF005451">
    <property type="entry name" value="PRK07044.1"/>
    <property type="match status" value="1"/>
</dbReference>
<comment type="similarity">
    <text evidence="1">Belongs to the aldolase class II family.</text>
</comment>
<dbReference type="InterPro" id="IPR001303">
    <property type="entry name" value="Aldolase_II/adducin_N"/>
</dbReference>
<sequence>MTVLSLSPDAGSSIQAHRPDWCGPHEWAARVKLAACYRIFAQLGWTELIYNHITLRLQPEDGADDDDGPTFLINPFGLTYAEVCASNLVKIDLQGNAQRAPGQPDWPVNPAGFTVHAAIHAGIPGAHCVMHTHTTAGMAVACARDGLSISNFYAAQLHGKVAYHDFEGITVHADEGPRLVRNIGDKPAVILRNHGLLAWGDSIARAFAVLWLLNRACEIQLASTSMGPVLEIPEAIARNCTRDSLQFNPNFGAGEDVFAALTRTIDRVDPSYRT</sequence>
<dbReference type="AlphaFoldDB" id="A0A7X2LBW9"/>
<accession>A0A7X2LBW9</accession>
<evidence type="ECO:0000259" key="2">
    <source>
        <dbReference type="SMART" id="SM01007"/>
    </source>
</evidence>
<name>A0A7X2LBW9_RALPI</name>
<dbReference type="PANTHER" id="PTHR10672:SF3">
    <property type="entry name" value="PROTEIN HU-LI TAI SHAO"/>
    <property type="match status" value="1"/>
</dbReference>
<comment type="caution">
    <text evidence="3">The sequence shown here is derived from an EMBL/GenBank/DDBJ whole genome shotgun (WGS) entry which is preliminary data.</text>
</comment>
<evidence type="ECO:0000313" key="4">
    <source>
        <dbReference type="Proteomes" id="UP000441032"/>
    </source>
</evidence>
<feature type="domain" description="Class II aldolase/adducin N-terminal" evidence="2">
    <location>
        <begin position="31"/>
        <end position="221"/>
    </location>
</feature>
<dbReference type="SMART" id="SM01007">
    <property type="entry name" value="Aldolase_II"/>
    <property type="match status" value="1"/>
</dbReference>
<proteinExistence type="inferred from homology"/>
<dbReference type="RefSeq" id="WP_154207715.1">
    <property type="nucleotide sequence ID" value="NZ_WJYN01000007.1"/>
</dbReference>
<dbReference type="GO" id="GO:0051015">
    <property type="term" value="F:actin filament binding"/>
    <property type="evidence" value="ECO:0007669"/>
    <property type="project" value="TreeGrafter"/>
</dbReference>
<organism evidence="3 4">
    <name type="scientific">Ralstonia pickettii</name>
    <name type="common">Burkholderia pickettii</name>
    <dbReference type="NCBI Taxonomy" id="329"/>
    <lineage>
        <taxon>Bacteria</taxon>
        <taxon>Pseudomonadati</taxon>
        <taxon>Pseudomonadota</taxon>
        <taxon>Betaproteobacteria</taxon>
        <taxon>Burkholderiales</taxon>
        <taxon>Burkholderiaceae</taxon>
        <taxon>Ralstonia</taxon>
    </lineage>
</organism>
<dbReference type="GO" id="GO:0005856">
    <property type="term" value="C:cytoskeleton"/>
    <property type="evidence" value="ECO:0007669"/>
    <property type="project" value="TreeGrafter"/>
</dbReference>
<gene>
    <name evidence="3" type="ORF">GJQ57_17610</name>
</gene>
<dbReference type="InterPro" id="IPR051017">
    <property type="entry name" value="Aldolase-II_Adducin_sf"/>
</dbReference>
<dbReference type="Gene3D" id="3.40.225.10">
    <property type="entry name" value="Class II aldolase/adducin N-terminal domain"/>
    <property type="match status" value="1"/>
</dbReference>
<dbReference type="EMBL" id="WJYN01000007">
    <property type="protein sequence ID" value="MRT00462.1"/>
    <property type="molecule type" value="Genomic_DNA"/>
</dbReference>